<organism evidence="1 2">
    <name type="scientific">Rangifer tarandus platyrhynchus</name>
    <name type="common">Svalbard reindeer</name>
    <dbReference type="NCBI Taxonomy" id="3082113"/>
    <lineage>
        <taxon>Eukaryota</taxon>
        <taxon>Metazoa</taxon>
        <taxon>Chordata</taxon>
        <taxon>Craniata</taxon>
        <taxon>Vertebrata</taxon>
        <taxon>Euteleostomi</taxon>
        <taxon>Mammalia</taxon>
        <taxon>Eutheria</taxon>
        <taxon>Laurasiatheria</taxon>
        <taxon>Artiodactyla</taxon>
        <taxon>Ruminantia</taxon>
        <taxon>Pecora</taxon>
        <taxon>Cervidae</taxon>
        <taxon>Odocoileinae</taxon>
        <taxon>Rangifer</taxon>
    </lineage>
</organism>
<name>A0ACB0F2F8_RANTA</name>
<proteinExistence type="predicted"/>
<reference evidence="1" key="1">
    <citation type="submission" date="2023-05" db="EMBL/GenBank/DDBJ databases">
        <authorList>
            <consortium name="ELIXIR-Norway"/>
        </authorList>
    </citation>
    <scope>NUCLEOTIDE SEQUENCE</scope>
</reference>
<evidence type="ECO:0000313" key="2">
    <source>
        <dbReference type="Proteomes" id="UP001162501"/>
    </source>
</evidence>
<protein>
    <submittedName>
        <fullName evidence="1">Uncharacterized protein</fullName>
    </submittedName>
</protein>
<evidence type="ECO:0000313" key="1">
    <source>
        <dbReference type="EMBL" id="CAI9707038.1"/>
    </source>
</evidence>
<dbReference type="Proteomes" id="UP001162501">
    <property type="component" value="Chromosome 3"/>
</dbReference>
<accession>A0ACB0F2F8</accession>
<dbReference type="EMBL" id="OX596087">
    <property type="protein sequence ID" value="CAI9707038.1"/>
    <property type="molecule type" value="Genomic_DNA"/>
</dbReference>
<sequence length="363" mass="37261">MSPETQLGTASGPSSSTHPATRQGCRAEYRLLWSPPQLPASGRQGGKGPQAKSRKGPGLGVKLSPENAQSLGATYAFPTPPQGPSGSSPSSRPGTAGRTGGLDTAPEARPVWRPGEGYSSRFKVNLAGDGLHHPKGPFLLHRWGQAAVAAPQGGRDSPPRLRALSTAPTGPGVRLTTLLPEGLDPVISGQHTQEVRPGRAHPSPDLHGTEHKKPPFLVPGGASLPRGSCPHGPGAGSSRLDRRAASRGASRRRARAGRAHPRPREAAEVAMAEPGRGQQQVRQGQPCRDGAQAGRGECPQQALLAAGTCGLSTGGSPLRGHLIITPTGAILTLAKGTHRGGPVWTPTWPAPPPYSALGGPAAP</sequence>
<gene>
    <name evidence="1" type="ORF">MRATA1EN3_LOCUS18251</name>
</gene>